<proteinExistence type="predicted"/>
<dbReference type="OrthoDB" id="5347813at2"/>
<evidence type="ECO:0000313" key="2">
    <source>
        <dbReference type="Proteomes" id="UP000093281"/>
    </source>
</evidence>
<dbReference type="PATRIC" id="fig|544718.51.peg.541"/>
<evidence type="ECO:0000313" key="1">
    <source>
        <dbReference type="EMBL" id="OCL99512.1"/>
    </source>
</evidence>
<accession>A0A1C0B7K5</accession>
<reference evidence="2" key="1">
    <citation type="submission" date="2015-05" db="EMBL/GenBank/DDBJ databases">
        <authorList>
            <person name="Rovetto F."/>
            <person name="Cocolin L."/>
            <person name="Illeghems K."/>
            <person name="Van Nieuwerburgh F."/>
            <person name="Houf K."/>
        </authorList>
    </citation>
    <scope>NUCLEOTIDE SEQUENCE [LARGE SCALE GENOMIC DNA]</scope>
    <source>
        <strain evidence="2">DU22</strain>
    </source>
</reference>
<gene>
    <name evidence="1" type="ORF">AAX29_00553</name>
</gene>
<dbReference type="EMBL" id="LCUJ01000002">
    <property type="protein sequence ID" value="OCL99512.1"/>
    <property type="molecule type" value="Genomic_DNA"/>
</dbReference>
<comment type="caution">
    <text evidence="1">The sequence shown here is derived from an EMBL/GenBank/DDBJ whole genome shotgun (WGS) entry which is preliminary data.</text>
</comment>
<sequence length="81" mass="9620">MKEKLIIKFENDVKKRSRFMRFLLALDQLGNVLFWNGSQDETISSHIHRRIESGKATWFDKKLCCFLKKLESNHCFKSLGE</sequence>
<name>A0A1C0B7K5_9BACT</name>
<organism evidence="1 2">
    <name type="scientific">Aliarcobacter thereius</name>
    <dbReference type="NCBI Taxonomy" id="544718"/>
    <lineage>
        <taxon>Bacteria</taxon>
        <taxon>Pseudomonadati</taxon>
        <taxon>Campylobacterota</taxon>
        <taxon>Epsilonproteobacteria</taxon>
        <taxon>Campylobacterales</taxon>
        <taxon>Arcobacteraceae</taxon>
        <taxon>Aliarcobacter</taxon>
    </lineage>
</organism>
<protein>
    <submittedName>
        <fullName evidence="1">Uncharacterized protein</fullName>
    </submittedName>
</protein>
<dbReference type="Proteomes" id="UP000093281">
    <property type="component" value="Unassembled WGS sequence"/>
</dbReference>
<dbReference type="RefSeq" id="WP_066185432.1">
    <property type="nucleotide sequence ID" value="NZ_LCUJ01000002.1"/>
</dbReference>
<dbReference type="AlphaFoldDB" id="A0A1C0B7K5"/>